<feature type="domain" description="Sulfatase N-terminal" evidence="4">
    <location>
        <begin position="24"/>
        <end position="328"/>
    </location>
</feature>
<dbReference type="PANTHER" id="PTHR43108:SF6">
    <property type="entry name" value="N-SULPHOGLUCOSAMINE SULPHOHYDROLASE"/>
    <property type="match status" value="1"/>
</dbReference>
<feature type="chain" id="PRO_5041959775" description="Sulfatase N-terminal domain-containing protein" evidence="3">
    <location>
        <begin position="24"/>
        <end position="510"/>
    </location>
</feature>
<dbReference type="GO" id="GO:0016250">
    <property type="term" value="F:N-sulfoglucosamine sulfohydrolase activity"/>
    <property type="evidence" value="ECO:0007669"/>
    <property type="project" value="TreeGrafter"/>
</dbReference>
<protein>
    <recommendedName>
        <fullName evidence="4">Sulfatase N-terminal domain-containing protein</fullName>
    </recommendedName>
</protein>
<dbReference type="CDD" id="cd16027">
    <property type="entry name" value="SGSH"/>
    <property type="match status" value="1"/>
</dbReference>
<dbReference type="InterPro" id="IPR017850">
    <property type="entry name" value="Alkaline_phosphatase_core_sf"/>
</dbReference>
<feature type="signal peptide" evidence="3">
    <location>
        <begin position="1"/>
        <end position="23"/>
    </location>
</feature>
<evidence type="ECO:0000256" key="1">
    <source>
        <dbReference type="ARBA" id="ARBA00001913"/>
    </source>
</evidence>
<evidence type="ECO:0000256" key="3">
    <source>
        <dbReference type="SAM" id="SignalP"/>
    </source>
</evidence>
<keyword evidence="3" id="KW-0732">Signal</keyword>
<reference evidence="5" key="2">
    <citation type="journal article" date="2021" name="Genome Biol. Evol.">
        <title>Developing a high-quality reference genome for a parasitic bivalve with doubly uniparental inheritance (Bivalvia: Unionida).</title>
        <authorList>
            <person name="Smith C.H."/>
        </authorList>
    </citation>
    <scope>NUCLEOTIDE SEQUENCE</scope>
    <source>
        <strain evidence="5">CHS0354</strain>
        <tissue evidence="5">Mantle</tissue>
    </source>
</reference>
<evidence type="ECO:0000259" key="4">
    <source>
        <dbReference type="Pfam" id="PF00884"/>
    </source>
</evidence>
<gene>
    <name evidence="5" type="ORF">CHS0354_033127</name>
</gene>
<dbReference type="EMBL" id="JAEAOA010001951">
    <property type="protein sequence ID" value="KAK3586010.1"/>
    <property type="molecule type" value="Genomic_DNA"/>
</dbReference>
<accession>A0AAE0S660</accession>
<name>A0AAE0S660_9BIVA</name>
<dbReference type="SUPFAM" id="SSF53649">
    <property type="entry name" value="Alkaline phosphatase-like"/>
    <property type="match status" value="1"/>
</dbReference>
<reference evidence="5" key="3">
    <citation type="submission" date="2023-05" db="EMBL/GenBank/DDBJ databases">
        <authorList>
            <person name="Smith C.H."/>
        </authorList>
    </citation>
    <scope>NUCLEOTIDE SEQUENCE</scope>
    <source>
        <strain evidence="5">CHS0354</strain>
        <tissue evidence="5">Mantle</tissue>
    </source>
</reference>
<organism evidence="5 6">
    <name type="scientific">Potamilus streckersoni</name>
    <dbReference type="NCBI Taxonomy" id="2493646"/>
    <lineage>
        <taxon>Eukaryota</taxon>
        <taxon>Metazoa</taxon>
        <taxon>Spiralia</taxon>
        <taxon>Lophotrochozoa</taxon>
        <taxon>Mollusca</taxon>
        <taxon>Bivalvia</taxon>
        <taxon>Autobranchia</taxon>
        <taxon>Heteroconchia</taxon>
        <taxon>Palaeoheterodonta</taxon>
        <taxon>Unionida</taxon>
        <taxon>Unionoidea</taxon>
        <taxon>Unionidae</taxon>
        <taxon>Ambleminae</taxon>
        <taxon>Lampsilini</taxon>
        <taxon>Potamilus</taxon>
    </lineage>
</organism>
<dbReference type="Pfam" id="PF00884">
    <property type="entry name" value="Sulfatase"/>
    <property type="match status" value="1"/>
</dbReference>
<dbReference type="GO" id="GO:0030200">
    <property type="term" value="P:heparan sulfate proteoglycan catabolic process"/>
    <property type="evidence" value="ECO:0007669"/>
    <property type="project" value="TreeGrafter"/>
</dbReference>
<evidence type="ECO:0000313" key="6">
    <source>
        <dbReference type="Proteomes" id="UP001195483"/>
    </source>
</evidence>
<dbReference type="Gene3D" id="3.40.720.10">
    <property type="entry name" value="Alkaline Phosphatase, subunit A"/>
    <property type="match status" value="1"/>
</dbReference>
<comment type="cofactor">
    <cofactor evidence="1">
        <name>Ca(2+)</name>
        <dbReference type="ChEBI" id="CHEBI:29108"/>
    </cofactor>
</comment>
<dbReference type="Proteomes" id="UP001195483">
    <property type="component" value="Unassembled WGS sequence"/>
</dbReference>
<keyword evidence="6" id="KW-1185">Reference proteome</keyword>
<proteinExistence type="inferred from homology"/>
<dbReference type="AlphaFoldDB" id="A0AAE0S660"/>
<dbReference type="PANTHER" id="PTHR43108">
    <property type="entry name" value="N-ACETYLGLUCOSAMINE-6-SULFATASE FAMILY MEMBER"/>
    <property type="match status" value="1"/>
</dbReference>
<evidence type="ECO:0000313" key="5">
    <source>
        <dbReference type="EMBL" id="KAK3586010.1"/>
    </source>
</evidence>
<dbReference type="InterPro" id="IPR000917">
    <property type="entry name" value="Sulfatase_N"/>
</dbReference>
<sequence length="510" mass="58335">MLGYNSVLITFIIALNGLFSANCRNVLILLGDDAGFETQVYNNSVCQTPNLDQLAKIGLVFNNAYTSVSSCSPSRSVIMSGLPQHQNGMYGLHQDEHHFMSFDQVQSLPLLLRKADIRTGIIGKKHVGPESVYPYDYAQTEENNSILKVGRNITHMKLLVREFLNQNKSRPFFLYIGFHDPHRCGHTNPEYGSFCQWFGNGSQGMGLIPDWKPVVYDLDKVTVPYFVQDTPAAREDIAAQYTTISRLDQGVGLILDELKQAGQLDDTLIIYTSDNGISFPNGRTNLYDSGMAEPFIVSSPYHKQRWGQTSSAMVSLVDIVPTVLDWFSIQYPNYTLLKHPAQLTGKSLLPVLKAEPQSGFDTVYASHNLHEVTMYYPMRVVRDRNFKLIHNMNFRMPFPIDQDFYISPTFQDLLNRTRGKEPLNWYKTLEKYYYRDQWELYDVQNDTMELKNLANSSDAHIKEVFVQMRQKLLQWQNLTSDPWICSPGSVLEDEGNYKLTPQCMSMDNKV</sequence>
<evidence type="ECO:0000256" key="2">
    <source>
        <dbReference type="ARBA" id="ARBA00008779"/>
    </source>
</evidence>
<comment type="caution">
    <text evidence="5">The sequence shown here is derived from an EMBL/GenBank/DDBJ whole genome shotgun (WGS) entry which is preliminary data.</text>
</comment>
<dbReference type="GO" id="GO:0006027">
    <property type="term" value="P:glycosaminoglycan catabolic process"/>
    <property type="evidence" value="ECO:0007669"/>
    <property type="project" value="TreeGrafter"/>
</dbReference>
<comment type="similarity">
    <text evidence="2">Belongs to the sulfatase family.</text>
</comment>
<dbReference type="FunFam" id="3.40.720.10:FF:000026">
    <property type="entry name" value="N-sulphoglucosamine sulphohydrolase"/>
    <property type="match status" value="1"/>
</dbReference>
<reference evidence="5" key="1">
    <citation type="journal article" date="2021" name="Genome Biol. Evol.">
        <title>A High-Quality Reference Genome for a Parasitic Bivalve with Doubly Uniparental Inheritance (Bivalvia: Unionida).</title>
        <authorList>
            <person name="Smith C.H."/>
        </authorList>
    </citation>
    <scope>NUCLEOTIDE SEQUENCE</scope>
    <source>
        <strain evidence="5">CHS0354</strain>
    </source>
</reference>